<comment type="caution">
    <text evidence="12">The sequence shown here is derived from an EMBL/GenBank/DDBJ whole genome shotgun (WGS) entry which is preliminary data.</text>
</comment>
<dbReference type="PROSITE" id="PS50119">
    <property type="entry name" value="ZF_BBOX"/>
    <property type="match status" value="1"/>
</dbReference>
<dbReference type="InterPro" id="IPR000315">
    <property type="entry name" value="Znf_B-box"/>
</dbReference>
<dbReference type="InterPro" id="IPR001374">
    <property type="entry name" value="R3H_dom"/>
</dbReference>
<evidence type="ECO:0000256" key="7">
    <source>
        <dbReference type="SAM" id="MobiDB-lite"/>
    </source>
</evidence>
<gene>
    <name evidence="12" type="ORF">ACHHYP_09217</name>
</gene>
<feature type="compositionally biased region" description="Low complexity" evidence="7">
    <location>
        <begin position="404"/>
        <end position="421"/>
    </location>
</feature>
<feature type="region of interest" description="Disordered" evidence="7">
    <location>
        <begin position="332"/>
        <end position="513"/>
    </location>
</feature>
<dbReference type="Pfam" id="PF18044">
    <property type="entry name" value="zf-CCCH_4"/>
    <property type="match status" value="1"/>
</dbReference>
<dbReference type="Gene3D" id="3.30.1370.50">
    <property type="entry name" value="R3H-like domain"/>
    <property type="match status" value="1"/>
</dbReference>
<organism evidence="12 13">
    <name type="scientific">Achlya hypogyna</name>
    <name type="common">Oomycete</name>
    <name type="synonym">Protoachlya hypogyna</name>
    <dbReference type="NCBI Taxonomy" id="1202772"/>
    <lineage>
        <taxon>Eukaryota</taxon>
        <taxon>Sar</taxon>
        <taxon>Stramenopiles</taxon>
        <taxon>Oomycota</taxon>
        <taxon>Saprolegniomycetes</taxon>
        <taxon>Saprolegniales</taxon>
        <taxon>Achlyaceae</taxon>
        <taxon>Achlya</taxon>
    </lineage>
</organism>
<feature type="domain" description="C3H1-type" evidence="9">
    <location>
        <begin position="126"/>
        <end position="154"/>
    </location>
</feature>
<dbReference type="InterPro" id="IPR041367">
    <property type="entry name" value="Znf-CCCH_4"/>
</dbReference>
<dbReference type="InterPro" id="IPR000504">
    <property type="entry name" value="RRM_dom"/>
</dbReference>
<dbReference type="SMART" id="SM00360">
    <property type="entry name" value="RRM"/>
    <property type="match status" value="1"/>
</dbReference>
<evidence type="ECO:0000259" key="10">
    <source>
        <dbReference type="PROSITE" id="PS50119"/>
    </source>
</evidence>
<evidence type="ECO:0000256" key="3">
    <source>
        <dbReference type="ARBA" id="ARBA00022833"/>
    </source>
</evidence>
<dbReference type="CDD" id="cd00590">
    <property type="entry name" value="RRM_SF"/>
    <property type="match status" value="1"/>
</dbReference>
<feature type="domain" description="C3H1-type" evidence="9">
    <location>
        <begin position="83"/>
        <end position="110"/>
    </location>
</feature>
<dbReference type="SMART" id="SM00336">
    <property type="entry name" value="BBOX"/>
    <property type="match status" value="2"/>
</dbReference>
<feature type="domain" description="R3H" evidence="11">
    <location>
        <begin position="509"/>
        <end position="573"/>
    </location>
</feature>
<dbReference type="EMBL" id="JNBR01000090">
    <property type="protein sequence ID" value="OQR98108.1"/>
    <property type="molecule type" value="Genomic_DNA"/>
</dbReference>
<dbReference type="Gene3D" id="3.30.1370.210">
    <property type="match status" value="1"/>
</dbReference>
<dbReference type="Pfam" id="PF00076">
    <property type="entry name" value="RRM_1"/>
    <property type="match status" value="1"/>
</dbReference>
<dbReference type="CDD" id="cd19757">
    <property type="entry name" value="Bbox1"/>
    <property type="match status" value="1"/>
</dbReference>
<feature type="domain" description="RRM" evidence="8">
    <location>
        <begin position="4"/>
        <end position="75"/>
    </location>
</feature>
<name>A0A1V9ZJE5_ACHHY</name>
<dbReference type="Pfam" id="PF00643">
    <property type="entry name" value="zf-B_box"/>
    <property type="match status" value="1"/>
</dbReference>
<dbReference type="SMART" id="SM00393">
    <property type="entry name" value="R3H"/>
    <property type="match status" value="1"/>
</dbReference>
<feature type="zinc finger region" description="C3H1-type" evidence="6">
    <location>
        <begin position="162"/>
        <end position="189"/>
    </location>
</feature>
<evidence type="ECO:0000256" key="4">
    <source>
        <dbReference type="PROSITE-ProRule" id="PRU00024"/>
    </source>
</evidence>
<keyword evidence="3 6" id="KW-0862">Zinc</keyword>
<dbReference type="InterPro" id="IPR000571">
    <property type="entry name" value="Znf_CCCH"/>
</dbReference>
<dbReference type="AlphaFoldDB" id="A0A1V9ZJE5"/>
<keyword evidence="5" id="KW-0694">RNA-binding</keyword>
<evidence type="ECO:0000313" key="13">
    <source>
        <dbReference type="Proteomes" id="UP000243579"/>
    </source>
</evidence>
<dbReference type="OrthoDB" id="411372at2759"/>
<dbReference type="STRING" id="1202772.A0A1V9ZJE5"/>
<dbReference type="Gene3D" id="4.10.1000.10">
    <property type="entry name" value="Zinc finger, CCCH-type"/>
    <property type="match status" value="1"/>
</dbReference>
<feature type="zinc finger region" description="C3H1-type" evidence="6">
    <location>
        <begin position="126"/>
        <end position="154"/>
    </location>
</feature>
<dbReference type="PROSITE" id="PS51061">
    <property type="entry name" value="R3H"/>
    <property type="match status" value="1"/>
</dbReference>
<feature type="compositionally biased region" description="Acidic residues" evidence="7">
    <location>
        <begin position="448"/>
        <end position="457"/>
    </location>
</feature>
<dbReference type="PROSITE" id="PS50103">
    <property type="entry name" value="ZF_C3H1"/>
    <property type="match status" value="3"/>
</dbReference>
<evidence type="ECO:0000259" key="9">
    <source>
        <dbReference type="PROSITE" id="PS50103"/>
    </source>
</evidence>
<dbReference type="InterPro" id="IPR035979">
    <property type="entry name" value="RBD_domain_sf"/>
</dbReference>
<feature type="domain" description="C3H1-type" evidence="9">
    <location>
        <begin position="162"/>
        <end position="189"/>
    </location>
</feature>
<dbReference type="SMART" id="SM00356">
    <property type="entry name" value="ZnF_C3H1"/>
    <property type="match status" value="3"/>
</dbReference>
<evidence type="ECO:0000256" key="1">
    <source>
        <dbReference type="ARBA" id="ARBA00022723"/>
    </source>
</evidence>
<evidence type="ECO:0000256" key="5">
    <source>
        <dbReference type="PROSITE-ProRule" id="PRU00176"/>
    </source>
</evidence>
<feature type="compositionally biased region" description="Acidic residues" evidence="7">
    <location>
        <begin position="393"/>
        <end position="402"/>
    </location>
</feature>
<dbReference type="InterPro" id="IPR036867">
    <property type="entry name" value="R3H_dom_sf"/>
</dbReference>
<evidence type="ECO:0000313" key="12">
    <source>
        <dbReference type="EMBL" id="OQR98108.1"/>
    </source>
</evidence>
<evidence type="ECO:0000256" key="6">
    <source>
        <dbReference type="PROSITE-ProRule" id="PRU00723"/>
    </source>
</evidence>
<evidence type="ECO:0000259" key="11">
    <source>
        <dbReference type="PROSITE" id="PS51061"/>
    </source>
</evidence>
<accession>A0A1V9ZJE5</accession>
<keyword evidence="2 4" id="KW-0863">Zinc-finger</keyword>
<dbReference type="GO" id="GO:0003723">
    <property type="term" value="F:RNA binding"/>
    <property type="evidence" value="ECO:0007669"/>
    <property type="project" value="UniProtKB-UniRule"/>
</dbReference>
<dbReference type="SUPFAM" id="SSF90229">
    <property type="entry name" value="CCCH zinc finger"/>
    <property type="match status" value="2"/>
</dbReference>
<feature type="compositionally biased region" description="Low complexity" evidence="7">
    <location>
        <begin position="458"/>
        <end position="469"/>
    </location>
</feature>
<keyword evidence="1 6" id="KW-0479">Metal-binding</keyword>
<proteinExistence type="predicted"/>
<keyword evidence="13" id="KW-1185">Reference proteome</keyword>
<dbReference type="Proteomes" id="UP000243579">
    <property type="component" value="Unassembled WGS sequence"/>
</dbReference>
<feature type="zinc finger region" description="C3H1-type" evidence="6">
    <location>
        <begin position="83"/>
        <end position="110"/>
    </location>
</feature>
<feature type="compositionally biased region" description="Acidic residues" evidence="7">
    <location>
        <begin position="487"/>
        <end position="496"/>
    </location>
</feature>
<dbReference type="InterPro" id="IPR012677">
    <property type="entry name" value="Nucleotide-bd_a/b_plait_sf"/>
</dbReference>
<dbReference type="SUPFAM" id="SSF82708">
    <property type="entry name" value="R3H domain"/>
    <property type="match status" value="1"/>
</dbReference>
<dbReference type="SUPFAM" id="SSF54928">
    <property type="entry name" value="RNA-binding domain, RBD"/>
    <property type="match status" value="1"/>
</dbReference>
<dbReference type="Pfam" id="PF00642">
    <property type="entry name" value="zf-CCCH"/>
    <property type="match status" value="1"/>
</dbReference>
<protein>
    <submittedName>
        <fullName evidence="12">Uncharacterized protein</fullName>
    </submittedName>
</protein>
<dbReference type="SUPFAM" id="SSF57845">
    <property type="entry name" value="B-box zinc-binding domain"/>
    <property type="match status" value="1"/>
</dbReference>
<dbReference type="Pfam" id="PF01424">
    <property type="entry name" value="R3H"/>
    <property type="match status" value="1"/>
</dbReference>
<evidence type="ECO:0000256" key="2">
    <source>
        <dbReference type="ARBA" id="ARBA00022771"/>
    </source>
</evidence>
<dbReference type="InterPro" id="IPR036855">
    <property type="entry name" value="Znf_CCCH_sf"/>
</dbReference>
<evidence type="ECO:0000259" key="8">
    <source>
        <dbReference type="PROSITE" id="PS50102"/>
    </source>
</evidence>
<feature type="domain" description="B box-type" evidence="10">
    <location>
        <begin position="237"/>
        <end position="283"/>
    </location>
</feature>
<reference evidence="12 13" key="1">
    <citation type="journal article" date="2014" name="Genome Biol. Evol.">
        <title>The secreted proteins of Achlya hypogyna and Thraustotheca clavata identify the ancestral oomycete secretome and reveal gene acquisitions by horizontal gene transfer.</title>
        <authorList>
            <person name="Misner I."/>
            <person name="Blouin N."/>
            <person name="Leonard G."/>
            <person name="Richards T.A."/>
            <person name="Lane C.E."/>
        </authorList>
    </citation>
    <scope>NUCLEOTIDE SEQUENCE [LARGE SCALE GENOMIC DNA]</scope>
    <source>
        <strain evidence="12 13">ATCC 48635</strain>
    </source>
</reference>
<dbReference type="GO" id="GO:0008270">
    <property type="term" value="F:zinc ion binding"/>
    <property type="evidence" value="ECO:0007669"/>
    <property type="project" value="UniProtKB-KW"/>
</dbReference>
<dbReference type="Gene3D" id="3.30.70.330">
    <property type="match status" value="1"/>
</dbReference>
<dbReference type="PROSITE" id="PS50102">
    <property type="entry name" value="RRM"/>
    <property type="match status" value="1"/>
</dbReference>
<sequence>METTYISVRNLQPDMGEETIRPLFKKFGRIEKLTIEPDGTATIGYKKTVSVPNAVAAMNNALYGGRRIQVVPAGAPMEKIVSNKLRTICRQNARGLCKLGSKCRYAHPEDEVELEARKSEHVAKHGKSVVMCRTVQLGAVCIRGDACNFSHDPNAPTSASVYGSVPCKNILQKGMCRHGDKCRFSHDAAVKPAAPVKRTAPTSAAAPAKKLKIAPVANTAPVAKIAKTEPITKAATSSAVMCAECTKSPATLACEQCAESFCAACDAAAHGTRVMSKHVRTPLAVVPSCAECRKDATVHCIKCALDFCSDCSWKIHEFRVFRSHRREALGAKATVSQPATPAASKPATQPAVSKPIQAKAEVVESDDEDDAVSKPVALKTPVVRPMPKTELSDSSDSEDEDMTPAPVAKPAAAPVVALSESSESEDEEEVAAPKTTVVRPSPKTELSDSSESEDEEVAPAAMAPAAELSDSSDSEDEAPAPIRPAESSDESSDESDVEVKKPASKAVAGASTHSVVKKIEAYAASAATEALHLSPSLNSYERLLAHDCAESLGLAHESVGEGLERHITISKSTAKPKAKKSWSKSRA</sequence>